<protein>
    <submittedName>
        <fullName evidence="1">Uncharacterized protein</fullName>
    </submittedName>
</protein>
<proteinExistence type="predicted"/>
<dbReference type="EMBL" id="AUZX01009830">
    <property type="protein sequence ID" value="EQD50461.1"/>
    <property type="molecule type" value="Genomic_DNA"/>
</dbReference>
<dbReference type="Pfam" id="PF22742">
    <property type="entry name" value="PspAB"/>
    <property type="match status" value="1"/>
</dbReference>
<gene>
    <name evidence="1" type="ORF">B1A_13440</name>
</gene>
<name>T0ZQ73_9ZZZZ</name>
<reference evidence="1" key="1">
    <citation type="submission" date="2013-08" db="EMBL/GenBank/DDBJ databases">
        <authorList>
            <person name="Mendez C."/>
            <person name="Richter M."/>
            <person name="Ferrer M."/>
            <person name="Sanchez J."/>
        </authorList>
    </citation>
    <scope>NUCLEOTIDE SEQUENCE</scope>
</reference>
<dbReference type="InterPro" id="IPR054383">
    <property type="entry name" value="PspAB-like"/>
</dbReference>
<reference evidence="1" key="2">
    <citation type="journal article" date="2014" name="ISME J.">
        <title>Microbial stratification in low pH oxic and suboxic macroscopic growths along an acid mine drainage.</title>
        <authorList>
            <person name="Mendez-Garcia C."/>
            <person name="Mesa V."/>
            <person name="Sprenger R.R."/>
            <person name="Richter M."/>
            <person name="Diez M.S."/>
            <person name="Solano J."/>
            <person name="Bargiela R."/>
            <person name="Golyshina O.V."/>
            <person name="Manteca A."/>
            <person name="Ramos J.L."/>
            <person name="Gallego J.R."/>
            <person name="Llorente I."/>
            <person name="Martins Dos Santos V.A."/>
            <person name="Jensen O.N."/>
            <person name="Pelaez A.I."/>
            <person name="Sanchez J."/>
            <person name="Ferrer M."/>
        </authorList>
    </citation>
    <scope>NUCLEOTIDE SEQUENCE</scope>
</reference>
<comment type="caution">
    <text evidence="1">The sequence shown here is derived from an EMBL/GenBank/DDBJ whole genome shotgun (WGS) entry which is preliminary data.</text>
</comment>
<evidence type="ECO:0000313" key="1">
    <source>
        <dbReference type="EMBL" id="EQD50461.1"/>
    </source>
</evidence>
<dbReference type="AlphaFoldDB" id="T0ZQ73"/>
<sequence length="143" mass="15357">MGLRDTLFGRTKQVAPKLDNLFALPTAALTLQSELDLVTSGQAGLCFKVGSGESEITSDDDLRQLLDFDESAVKVTYTTDDLGFRWIVLHDPDLENLVTRIHGANTTLVEHGLGPRLLCAVFGFVPGPRRRDGCGGCGADGLP</sequence>
<feature type="non-terminal residue" evidence="1">
    <location>
        <position position="143"/>
    </location>
</feature>
<organism evidence="1">
    <name type="scientific">mine drainage metagenome</name>
    <dbReference type="NCBI Taxonomy" id="410659"/>
    <lineage>
        <taxon>unclassified sequences</taxon>
        <taxon>metagenomes</taxon>
        <taxon>ecological metagenomes</taxon>
    </lineage>
</organism>
<accession>T0ZQ73</accession>